<keyword evidence="2" id="KW-1133">Transmembrane helix</keyword>
<feature type="compositionally biased region" description="Basic residues" evidence="1">
    <location>
        <begin position="763"/>
        <end position="772"/>
    </location>
</feature>
<dbReference type="Proteomes" id="UP000038045">
    <property type="component" value="Unplaced"/>
</dbReference>
<organism evidence="4 5">
    <name type="scientific">Parastrongyloides trichosuri</name>
    <name type="common">Possum-specific nematode worm</name>
    <dbReference type="NCBI Taxonomy" id="131310"/>
    <lineage>
        <taxon>Eukaryota</taxon>
        <taxon>Metazoa</taxon>
        <taxon>Ecdysozoa</taxon>
        <taxon>Nematoda</taxon>
        <taxon>Chromadorea</taxon>
        <taxon>Rhabditida</taxon>
        <taxon>Tylenchina</taxon>
        <taxon>Panagrolaimomorpha</taxon>
        <taxon>Strongyloidoidea</taxon>
        <taxon>Strongyloididae</taxon>
        <taxon>Parastrongyloides</taxon>
    </lineage>
</organism>
<name>A0A0N4ZLM3_PARTI</name>
<dbReference type="AlphaFoldDB" id="A0A0N4ZLM3"/>
<keyword evidence="2" id="KW-0812">Transmembrane</keyword>
<evidence type="ECO:0000256" key="3">
    <source>
        <dbReference type="SAM" id="SignalP"/>
    </source>
</evidence>
<keyword evidence="4" id="KW-1185">Reference proteome</keyword>
<reference evidence="5" key="1">
    <citation type="submission" date="2017-02" db="UniProtKB">
        <authorList>
            <consortium name="WormBaseParasite"/>
        </authorList>
    </citation>
    <scope>IDENTIFICATION</scope>
</reference>
<accession>A0A0N4ZLM3</accession>
<evidence type="ECO:0000256" key="2">
    <source>
        <dbReference type="SAM" id="Phobius"/>
    </source>
</evidence>
<keyword evidence="3" id="KW-0732">Signal</keyword>
<feature type="compositionally biased region" description="Low complexity" evidence="1">
    <location>
        <begin position="721"/>
        <end position="746"/>
    </location>
</feature>
<feature type="transmembrane region" description="Helical" evidence="2">
    <location>
        <begin position="652"/>
        <end position="678"/>
    </location>
</feature>
<evidence type="ECO:0000313" key="5">
    <source>
        <dbReference type="WBParaSite" id="PTRK_0000939700.2"/>
    </source>
</evidence>
<sequence length="778" mass="89059">MKSLLLILLLSSWNWLILCEQANIWADTGIINFEDLPVINLLPSIRYFFRSSKKFHLLGNYHCPAEHESHKFLRLVITSDNSNLRRSFNEHIFRRHPLFDEALNNSKMPIMNIELGDGKKLKVENVEIITIKLEDIYIPVHGNNRGKYKPFSSFINFLVCPIQDIRDTIYYFDTRETKNKGLKKYEYTSGCSIQVCNIGLYLYKKGTTIEQLLNGGNVDKGFYIKIDSDDRNKLFSFSSIGYSVNTRALLKCPYKNWLHKYSFAKYVPKPYIRNDFPGDGDKLKYVPGYLKSIHEKVHHDQRSESFICGHVEQYGSKFDVGYEYGTDSTEVALSELSIFNGKITCGNQNIDSSYVFGNLPRQEQVISGPEWEYFKESAKLYSGQILYLYDKEQVDATYKEFKAQHAIKPTSVCKNKELPATLKLKVNDIPVYEFKKEGKKDPIFYYKMDQIKSSKVLKLSCFGSVDQIEYSAYHEYYSKKFHFTISMIKNINQKMINSLPEYVKTITEHDDFYGVYSCKSNVHSSSAIIKASSIVIVPNDNQIVMLTKKIAQSDPEELRCQKEDIENNKLIQMDIIIPNQKVITFTTKEKQKTGFISAIQYYYFNTNNEKKYTNETKVKCHYQNDTRKTYIETTFIVNDNPGDNLHTGDPKLMVFISIGLGVTGLILIVIGAVVTILIKKKRKKRRRLRELSLSKSGISGGLAKSSKSGISSGLAKTSTCKTKSSISSKSSKNSIPTSKSTKSTKSNMNNVKLTANINTKSKSFNKKSKNHSTKSNNL</sequence>
<feature type="signal peptide" evidence="3">
    <location>
        <begin position="1"/>
        <end position="19"/>
    </location>
</feature>
<feature type="chain" id="PRO_5005891913" evidence="3">
    <location>
        <begin position="20"/>
        <end position="778"/>
    </location>
</feature>
<keyword evidence="2" id="KW-0472">Membrane</keyword>
<dbReference type="WBParaSite" id="PTRK_0000939700.2">
    <property type="protein sequence ID" value="PTRK_0000939700.2"/>
    <property type="gene ID" value="PTRK_0000939700"/>
</dbReference>
<feature type="region of interest" description="Disordered" evidence="1">
    <location>
        <begin position="721"/>
        <end position="778"/>
    </location>
</feature>
<proteinExistence type="predicted"/>
<evidence type="ECO:0000313" key="4">
    <source>
        <dbReference type="Proteomes" id="UP000038045"/>
    </source>
</evidence>
<protein>
    <submittedName>
        <fullName evidence="5">Exported protein</fullName>
    </submittedName>
</protein>
<evidence type="ECO:0000256" key="1">
    <source>
        <dbReference type="SAM" id="MobiDB-lite"/>
    </source>
</evidence>